<dbReference type="KEGG" id="plen:EIM92_01180"/>
<dbReference type="PANTHER" id="PTHR30514:SF18">
    <property type="entry name" value="RPIR-FAMILY TRANSCRIPTIONAL REGULATOR"/>
    <property type="match status" value="1"/>
</dbReference>
<dbReference type="PANTHER" id="PTHR30514">
    <property type="entry name" value="GLUCOKINASE"/>
    <property type="match status" value="1"/>
</dbReference>
<reference evidence="6 7" key="1">
    <citation type="submission" date="2018-11" db="EMBL/GenBank/DDBJ databases">
        <title>Genome sequencing of Paenibacillus lentus DSM25539(T).</title>
        <authorList>
            <person name="Kook J.-K."/>
            <person name="Park S.-N."/>
            <person name="Lim Y.K."/>
        </authorList>
    </citation>
    <scope>NUCLEOTIDE SEQUENCE [LARGE SCALE GENOMIC DNA]</scope>
    <source>
        <strain evidence="6 7">DSM 25539</strain>
    </source>
</reference>
<feature type="domain" description="SIS" evidence="5">
    <location>
        <begin position="117"/>
        <end position="255"/>
    </location>
</feature>
<dbReference type="Pfam" id="PF01418">
    <property type="entry name" value="HTH_6"/>
    <property type="match status" value="1"/>
</dbReference>
<evidence type="ECO:0000313" key="6">
    <source>
        <dbReference type="EMBL" id="AZK44973.1"/>
    </source>
</evidence>
<dbReference type="RefSeq" id="WP_125081108.1">
    <property type="nucleotide sequence ID" value="NZ_CP034248.1"/>
</dbReference>
<evidence type="ECO:0000256" key="1">
    <source>
        <dbReference type="ARBA" id="ARBA00023015"/>
    </source>
</evidence>
<dbReference type="SUPFAM" id="SSF53697">
    <property type="entry name" value="SIS domain"/>
    <property type="match status" value="1"/>
</dbReference>
<keyword evidence="7" id="KW-1185">Reference proteome</keyword>
<accession>A0A3S8RQ79</accession>
<name>A0A3S8RQ79_9BACL</name>
<keyword evidence="2" id="KW-0238">DNA-binding</keyword>
<evidence type="ECO:0000256" key="2">
    <source>
        <dbReference type="ARBA" id="ARBA00023125"/>
    </source>
</evidence>
<feature type="domain" description="HTH rpiR-type" evidence="4">
    <location>
        <begin position="1"/>
        <end position="73"/>
    </location>
</feature>
<dbReference type="InterPro" id="IPR009057">
    <property type="entry name" value="Homeodomain-like_sf"/>
</dbReference>
<organism evidence="6 7">
    <name type="scientific">Paenibacillus lentus</name>
    <dbReference type="NCBI Taxonomy" id="1338368"/>
    <lineage>
        <taxon>Bacteria</taxon>
        <taxon>Bacillati</taxon>
        <taxon>Bacillota</taxon>
        <taxon>Bacilli</taxon>
        <taxon>Bacillales</taxon>
        <taxon>Paenibacillaceae</taxon>
        <taxon>Paenibacillus</taxon>
    </lineage>
</organism>
<gene>
    <name evidence="6" type="ORF">EIM92_01180</name>
</gene>
<dbReference type="EMBL" id="CP034248">
    <property type="protein sequence ID" value="AZK44973.1"/>
    <property type="molecule type" value="Genomic_DNA"/>
</dbReference>
<evidence type="ECO:0000259" key="5">
    <source>
        <dbReference type="PROSITE" id="PS51464"/>
    </source>
</evidence>
<dbReference type="Pfam" id="PF01380">
    <property type="entry name" value="SIS"/>
    <property type="match status" value="1"/>
</dbReference>
<sequence>MNMDWNVDSLSPGQYKIADYIQKNMQTVLFLTEQEIADTLGLSIASVSRFWRSVGFKNIKDFKNQLREHLEVTPAAKMKNIMSKADANSLPGQLFASSVEHLESTLQYYSQQAFEAAVDAIVTARRIYLYGPGPSSGLAHLMHYRLSRFGLSMHHLDRGGSELFEDLLHITDEDVVVLFGFVRLLPEARVIIQHAKERGYLTLLITDRLVSDFSGQSDITLYTSRGEIWEFHSMIAPTFMVENLIVAAGMKNQDLHLHKLEQLNQLRKKYDHELPR</sequence>
<protein>
    <submittedName>
        <fullName evidence="6">MurR/RpiR family transcriptional regulator</fullName>
    </submittedName>
</protein>
<dbReference type="OrthoDB" id="370421at2"/>
<dbReference type="Gene3D" id="1.10.10.10">
    <property type="entry name" value="Winged helix-like DNA-binding domain superfamily/Winged helix DNA-binding domain"/>
    <property type="match status" value="1"/>
</dbReference>
<dbReference type="GO" id="GO:0003700">
    <property type="term" value="F:DNA-binding transcription factor activity"/>
    <property type="evidence" value="ECO:0007669"/>
    <property type="project" value="InterPro"/>
</dbReference>
<dbReference type="GO" id="GO:0097367">
    <property type="term" value="F:carbohydrate derivative binding"/>
    <property type="evidence" value="ECO:0007669"/>
    <property type="project" value="InterPro"/>
</dbReference>
<dbReference type="PROSITE" id="PS51464">
    <property type="entry name" value="SIS"/>
    <property type="match status" value="1"/>
</dbReference>
<proteinExistence type="predicted"/>
<dbReference type="CDD" id="cd05013">
    <property type="entry name" value="SIS_RpiR"/>
    <property type="match status" value="1"/>
</dbReference>
<dbReference type="InterPro" id="IPR035472">
    <property type="entry name" value="RpiR-like_SIS"/>
</dbReference>
<dbReference type="InterPro" id="IPR036388">
    <property type="entry name" value="WH-like_DNA-bd_sf"/>
</dbReference>
<dbReference type="Proteomes" id="UP000273145">
    <property type="component" value="Chromosome"/>
</dbReference>
<keyword evidence="1" id="KW-0805">Transcription regulation</keyword>
<dbReference type="SUPFAM" id="SSF46689">
    <property type="entry name" value="Homeodomain-like"/>
    <property type="match status" value="1"/>
</dbReference>
<dbReference type="PROSITE" id="PS51071">
    <property type="entry name" value="HTH_RPIR"/>
    <property type="match status" value="1"/>
</dbReference>
<evidence type="ECO:0000259" key="4">
    <source>
        <dbReference type="PROSITE" id="PS51071"/>
    </source>
</evidence>
<dbReference type="InterPro" id="IPR046348">
    <property type="entry name" value="SIS_dom_sf"/>
</dbReference>
<dbReference type="InterPro" id="IPR047640">
    <property type="entry name" value="RpiR-like"/>
</dbReference>
<dbReference type="GO" id="GO:1901135">
    <property type="term" value="P:carbohydrate derivative metabolic process"/>
    <property type="evidence" value="ECO:0007669"/>
    <property type="project" value="InterPro"/>
</dbReference>
<dbReference type="AlphaFoldDB" id="A0A3S8RQ79"/>
<dbReference type="InterPro" id="IPR000281">
    <property type="entry name" value="HTH_RpiR"/>
</dbReference>
<evidence type="ECO:0000256" key="3">
    <source>
        <dbReference type="ARBA" id="ARBA00023163"/>
    </source>
</evidence>
<dbReference type="InterPro" id="IPR001347">
    <property type="entry name" value="SIS_dom"/>
</dbReference>
<evidence type="ECO:0000313" key="7">
    <source>
        <dbReference type="Proteomes" id="UP000273145"/>
    </source>
</evidence>
<keyword evidence="3" id="KW-0804">Transcription</keyword>
<dbReference type="Gene3D" id="3.40.50.10490">
    <property type="entry name" value="Glucose-6-phosphate isomerase like protein, domain 1"/>
    <property type="match status" value="1"/>
</dbReference>
<dbReference type="GO" id="GO:0003677">
    <property type="term" value="F:DNA binding"/>
    <property type="evidence" value="ECO:0007669"/>
    <property type="project" value="UniProtKB-KW"/>
</dbReference>